<dbReference type="Gene3D" id="3.40.50.1000">
    <property type="entry name" value="HAD superfamily/HAD-like"/>
    <property type="match status" value="1"/>
</dbReference>
<reference evidence="1 2" key="1">
    <citation type="journal article" date="2012" name="J. Bacteriol.">
        <title>Complete genome sequences of Desulfosporosinus orientis DSM765T, Desulfosporosinus youngiae DSM17734T, Desulfosporosinus meridiei DSM13257T, and Desulfosporosinus acidiphilus DSM22704T.</title>
        <authorList>
            <person name="Pester M."/>
            <person name="Brambilla E."/>
            <person name="Alazard D."/>
            <person name="Rattei T."/>
            <person name="Weinmaier T."/>
            <person name="Han J."/>
            <person name="Lucas S."/>
            <person name="Lapidus A."/>
            <person name="Cheng J.F."/>
            <person name="Goodwin L."/>
            <person name="Pitluck S."/>
            <person name="Peters L."/>
            <person name="Ovchinnikova G."/>
            <person name="Teshima H."/>
            <person name="Detter J.C."/>
            <person name="Han C.S."/>
            <person name="Tapia R."/>
            <person name="Land M.L."/>
            <person name="Hauser L."/>
            <person name="Kyrpides N.C."/>
            <person name="Ivanova N.N."/>
            <person name="Pagani I."/>
            <person name="Huntmann M."/>
            <person name="Wei C.L."/>
            <person name="Davenport K.W."/>
            <person name="Daligault H."/>
            <person name="Chain P.S."/>
            <person name="Chen A."/>
            <person name="Mavromatis K."/>
            <person name="Markowitz V."/>
            <person name="Szeto E."/>
            <person name="Mikhailova N."/>
            <person name="Pati A."/>
            <person name="Wagner M."/>
            <person name="Woyke T."/>
            <person name="Ollivier B."/>
            <person name="Klenk H.P."/>
            <person name="Spring S."/>
            <person name="Loy A."/>
        </authorList>
    </citation>
    <scope>NUCLEOTIDE SEQUENCE [LARGE SCALE GENOMIC DNA]</scope>
    <source>
        <strain evidence="2">DSM 22704 / JCM 16185 / SJ4</strain>
    </source>
</reference>
<dbReference type="EMBL" id="CP003639">
    <property type="protein sequence ID" value="AFM42174.1"/>
    <property type="molecule type" value="Genomic_DNA"/>
</dbReference>
<dbReference type="HOGENOM" id="CLU_142246_0_0_9"/>
<name>I4D8Q0_DESAJ</name>
<dbReference type="Proteomes" id="UP000002892">
    <property type="component" value="Chromosome"/>
</dbReference>
<dbReference type="eggNOG" id="COG4087">
    <property type="taxonomic scope" value="Bacteria"/>
</dbReference>
<dbReference type="RefSeq" id="WP_014828163.1">
    <property type="nucleotide sequence ID" value="NC_018068.1"/>
</dbReference>
<dbReference type="SUPFAM" id="SSF56784">
    <property type="entry name" value="HAD-like"/>
    <property type="match status" value="1"/>
</dbReference>
<dbReference type="AlphaFoldDB" id="I4D8Q0"/>
<dbReference type="InterPro" id="IPR023214">
    <property type="entry name" value="HAD_sf"/>
</dbReference>
<organism evidence="1 2">
    <name type="scientific">Desulfosporosinus acidiphilus (strain DSM 22704 / JCM 16185 / SJ4)</name>
    <dbReference type="NCBI Taxonomy" id="646529"/>
    <lineage>
        <taxon>Bacteria</taxon>
        <taxon>Bacillati</taxon>
        <taxon>Bacillota</taxon>
        <taxon>Clostridia</taxon>
        <taxon>Eubacteriales</taxon>
        <taxon>Desulfitobacteriaceae</taxon>
        <taxon>Desulfosporosinus</taxon>
    </lineage>
</organism>
<keyword evidence="2" id="KW-1185">Reference proteome</keyword>
<dbReference type="STRING" id="646529.Desaci_3278"/>
<dbReference type="OrthoDB" id="159409at2"/>
<protein>
    <submittedName>
        <fullName evidence="1">Soluble P-type ATPase</fullName>
    </submittedName>
</protein>
<evidence type="ECO:0000313" key="1">
    <source>
        <dbReference type="EMBL" id="AFM42174.1"/>
    </source>
</evidence>
<accession>I4D8Q0</accession>
<proteinExistence type="predicted"/>
<gene>
    <name evidence="1" type="ordered locus">Desaci_3278</name>
</gene>
<evidence type="ECO:0000313" key="2">
    <source>
        <dbReference type="Proteomes" id="UP000002892"/>
    </source>
</evidence>
<sequence>MIELMIPGKGAITLSVLVLDFNGTLALDGRLLESVKEDLKRLSLFMDIHVLTSDTFGSVERQCQELPVKVKVLGSLDHTQEKGDYILTFNPDRVVAVGNGSNDKIMLEKAGLGIGVIGFEGAFTSTLLSSDIIVNDIKDAFGLLLEPQRLKATLRR</sequence>
<dbReference type="InterPro" id="IPR036412">
    <property type="entry name" value="HAD-like_sf"/>
</dbReference>
<dbReference type="KEGG" id="dai:Desaci_3278"/>